<dbReference type="OrthoDB" id="3617184at2"/>
<dbReference type="KEGG" id="amd:AMED_2289"/>
<dbReference type="eggNOG" id="ENOG5030XE9">
    <property type="taxonomic scope" value="Bacteria"/>
</dbReference>
<reference evidence="2 3" key="1">
    <citation type="journal article" date="2010" name="Cell Res.">
        <title>Complete genome sequence of the rifamycin SV-producing Amycolatopsis mediterranei U32 revealed its genetic characteristics in phylogeny and metabolism.</title>
        <authorList>
            <person name="Zhao W."/>
            <person name="Zhong Y."/>
            <person name="Yuan H."/>
            <person name="Wang J."/>
            <person name="Zheng H."/>
            <person name="Wang Y."/>
            <person name="Cen X."/>
            <person name="Xu F."/>
            <person name="Bai J."/>
            <person name="Han X."/>
            <person name="Lu G."/>
            <person name="Zhu Y."/>
            <person name="Shao Z."/>
            <person name="Yan H."/>
            <person name="Li C."/>
            <person name="Peng N."/>
            <person name="Zhang Z."/>
            <person name="Zhang Y."/>
            <person name="Lin W."/>
            <person name="Fan Y."/>
            <person name="Qin Z."/>
            <person name="Hu Y."/>
            <person name="Zhu B."/>
            <person name="Wang S."/>
            <person name="Ding X."/>
            <person name="Zhao G.P."/>
        </authorList>
    </citation>
    <scope>NUCLEOTIDE SEQUENCE [LARGE SCALE GENOMIC DNA]</scope>
    <source>
        <strain evidence="3">U-32</strain>
    </source>
</reference>
<evidence type="ECO:0008006" key="4">
    <source>
        <dbReference type="Google" id="ProtNLM"/>
    </source>
</evidence>
<name>A0A0H3D3F5_AMYMU</name>
<evidence type="ECO:0000313" key="3">
    <source>
        <dbReference type="Proteomes" id="UP000000328"/>
    </source>
</evidence>
<dbReference type="AlphaFoldDB" id="A0A0H3D3F5"/>
<organism evidence="2 3">
    <name type="scientific">Amycolatopsis mediterranei (strain U-32)</name>
    <dbReference type="NCBI Taxonomy" id="749927"/>
    <lineage>
        <taxon>Bacteria</taxon>
        <taxon>Bacillati</taxon>
        <taxon>Actinomycetota</taxon>
        <taxon>Actinomycetes</taxon>
        <taxon>Pseudonocardiales</taxon>
        <taxon>Pseudonocardiaceae</taxon>
        <taxon>Amycolatopsis</taxon>
    </lineage>
</organism>
<feature type="transmembrane region" description="Helical" evidence="1">
    <location>
        <begin position="48"/>
        <end position="66"/>
    </location>
</feature>
<feature type="transmembrane region" description="Helical" evidence="1">
    <location>
        <begin position="225"/>
        <end position="246"/>
    </location>
</feature>
<sequence length="344" mass="36246">MTGDSSRPPRQRGWLVVTAIAGLVFLFFGAGTAYSLLVPDYVFADGELLGEAGILTGSLVFAAVGVHRLHAPDRRLLAAVPDFGAWLPGRDGSHGEGRVDLGAQAARLRRTARRATGIAAAWAVLFAAGLAGVIAADRAAADLLATGVRVEGSVVDVLDPARGAPSILVRYPAPEVSRTEEIVRDSGHEYHLGEPVTVVYDPADPAHVRTTAEANGNRVLVNSGVISLVTGFIGLPLAATAALGWWRRARAVAATGWRIATVTVVPPGGRRADIEARYRDGSGIVLRCAPSLHDPGNPVRRRAWIGGWGRQLVVLFPPGRDRPGPYLVPVLAAGPRDQPISPVR</sequence>
<gene>
    <name evidence="2" type="ordered locus">AMED_2289</name>
</gene>
<proteinExistence type="predicted"/>
<keyword evidence="1" id="KW-0812">Transmembrane</keyword>
<protein>
    <recommendedName>
        <fullName evidence="4">DUF3592 domain-containing protein</fullName>
    </recommendedName>
</protein>
<feature type="transmembrane region" description="Helical" evidence="1">
    <location>
        <begin position="117"/>
        <end position="136"/>
    </location>
</feature>
<dbReference type="EMBL" id="CP002000">
    <property type="protein sequence ID" value="ADJ44086.1"/>
    <property type="molecule type" value="Genomic_DNA"/>
</dbReference>
<dbReference type="GeneID" id="92870073"/>
<keyword evidence="1" id="KW-0472">Membrane</keyword>
<evidence type="ECO:0000256" key="1">
    <source>
        <dbReference type="SAM" id="Phobius"/>
    </source>
</evidence>
<dbReference type="PATRIC" id="fig|749927.5.peg.2362"/>
<dbReference type="RefSeq" id="WP_013224163.1">
    <property type="nucleotide sequence ID" value="NC_014318.1"/>
</dbReference>
<evidence type="ECO:0000313" key="2">
    <source>
        <dbReference type="EMBL" id="ADJ44086.1"/>
    </source>
</evidence>
<dbReference type="HOGENOM" id="CLU_805720_0_0_11"/>
<accession>A0A0H3D3F5</accession>
<feature type="transmembrane region" description="Helical" evidence="1">
    <location>
        <begin position="12"/>
        <end position="36"/>
    </location>
</feature>
<dbReference type="Proteomes" id="UP000000328">
    <property type="component" value="Chromosome"/>
</dbReference>
<keyword evidence="1" id="KW-1133">Transmembrane helix</keyword>